<dbReference type="Proteomes" id="UP000005239">
    <property type="component" value="Unassembled WGS sequence"/>
</dbReference>
<reference evidence="3" key="1">
    <citation type="journal article" date="2008" name="Nat. Genet.">
        <title>The Pristionchus pacificus genome provides a unique perspective on nematode lifestyle and parasitism.</title>
        <authorList>
            <person name="Dieterich C."/>
            <person name="Clifton S.W."/>
            <person name="Schuster L.N."/>
            <person name="Chinwalla A."/>
            <person name="Delehaunty K."/>
            <person name="Dinkelacker I."/>
            <person name="Fulton L."/>
            <person name="Fulton R."/>
            <person name="Godfrey J."/>
            <person name="Minx P."/>
            <person name="Mitreva M."/>
            <person name="Roeseler W."/>
            <person name="Tian H."/>
            <person name="Witte H."/>
            <person name="Yang S.P."/>
            <person name="Wilson R.K."/>
            <person name="Sommer R.J."/>
        </authorList>
    </citation>
    <scope>NUCLEOTIDE SEQUENCE [LARGE SCALE GENOMIC DNA]</scope>
    <source>
        <strain evidence="3">PS312</strain>
    </source>
</reference>
<accession>A0A8R1YDY6</accession>
<feature type="compositionally biased region" description="Basic and acidic residues" evidence="1">
    <location>
        <begin position="237"/>
        <end position="247"/>
    </location>
</feature>
<feature type="region of interest" description="Disordered" evidence="1">
    <location>
        <begin position="1"/>
        <end position="73"/>
    </location>
</feature>
<keyword evidence="3" id="KW-1185">Reference proteome</keyword>
<feature type="compositionally biased region" description="Acidic residues" evidence="1">
    <location>
        <begin position="248"/>
        <end position="277"/>
    </location>
</feature>
<sequence length="343" mass="39222">MSNITVIPLKKPRTLMADPQPSNSLEASLRQQFQNKKRLNGATDSKATRKRKKTRKNEAESAPLTQGQIGETAPVRYKRKGGYWWSKANVDDDEMDDDLIAQAISTSNHQPNNHSVQFSHLSWHSVRLNEPGSIEAPSTSYEIKQEELEFDEDLEEKPSIDLDPAYAIPDASMNGVLKEEELDEEVNGYIEAAYTQIKEEEPDYNEYNEFYSDIKPELLDPSFVEVIDPRAANEPTEQSRVEVKKEEADDEEMVEIKEEGEEDEYEATDDYAEEEPDREIARGKKSSKEDAEARLKKEKRWRIYAALGEMPPKGRPSFNETTILKAKVLKKFGPKAKELFSLD</sequence>
<feature type="compositionally biased region" description="Polar residues" evidence="1">
    <location>
        <begin position="20"/>
        <end position="34"/>
    </location>
</feature>
<reference evidence="2" key="2">
    <citation type="submission" date="2022-06" db="UniProtKB">
        <authorList>
            <consortium name="EnsemblMetazoa"/>
        </authorList>
    </citation>
    <scope>IDENTIFICATION</scope>
    <source>
        <strain evidence="2">PS312</strain>
    </source>
</reference>
<organism evidence="2 3">
    <name type="scientific">Pristionchus pacificus</name>
    <name type="common">Parasitic nematode worm</name>
    <dbReference type="NCBI Taxonomy" id="54126"/>
    <lineage>
        <taxon>Eukaryota</taxon>
        <taxon>Metazoa</taxon>
        <taxon>Ecdysozoa</taxon>
        <taxon>Nematoda</taxon>
        <taxon>Chromadorea</taxon>
        <taxon>Rhabditida</taxon>
        <taxon>Rhabditina</taxon>
        <taxon>Diplogasteromorpha</taxon>
        <taxon>Diplogasteroidea</taxon>
        <taxon>Neodiplogasteridae</taxon>
        <taxon>Pristionchus</taxon>
    </lineage>
</organism>
<protein>
    <submittedName>
        <fullName evidence="2">Uncharacterized protein</fullName>
    </submittedName>
</protein>
<name>A0A8R1YDY6_PRIPA</name>
<evidence type="ECO:0000313" key="2">
    <source>
        <dbReference type="EnsemblMetazoa" id="PPA16551.1"/>
    </source>
</evidence>
<dbReference type="EnsemblMetazoa" id="PPA16551.1">
    <property type="protein sequence ID" value="PPA16551.1"/>
    <property type="gene ID" value="WBGene00106105"/>
</dbReference>
<gene>
    <name evidence="2" type="primary">WBGene00106105</name>
</gene>
<proteinExistence type="predicted"/>
<evidence type="ECO:0000256" key="1">
    <source>
        <dbReference type="SAM" id="MobiDB-lite"/>
    </source>
</evidence>
<feature type="region of interest" description="Disordered" evidence="1">
    <location>
        <begin position="229"/>
        <end position="295"/>
    </location>
</feature>
<dbReference type="AlphaFoldDB" id="A0A8R1YDY6"/>
<evidence type="ECO:0000313" key="3">
    <source>
        <dbReference type="Proteomes" id="UP000005239"/>
    </source>
</evidence>
<feature type="compositionally biased region" description="Basic and acidic residues" evidence="1">
    <location>
        <begin position="278"/>
        <end position="295"/>
    </location>
</feature>